<evidence type="ECO:0000313" key="8">
    <source>
        <dbReference type="Proteomes" id="UP000000343"/>
    </source>
</evidence>
<dbReference type="InterPro" id="IPR001647">
    <property type="entry name" value="HTH_TetR"/>
</dbReference>
<dbReference type="Proteomes" id="UP000000343">
    <property type="component" value="Plasmid pACIX903"/>
</dbReference>
<evidence type="ECO:0000256" key="2">
    <source>
        <dbReference type="ARBA" id="ARBA00023125"/>
    </source>
</evidence>
<dbReference type="Pfam" id="PF00440">
    <property type="entry name" value="TetR_N"/>
    <property type="match status" value="1"/>
</dbReference>
<dbReference type="InterPro" id="IPR050109">
    <property type="entry name" value="HTH-type_TetR-like_transc_reg"/>
</dbReference>
<dbReference type="PROSITE" id="PS50977">
    <property type="entry name" value="HTH_TETR_2"/>
    <property type="match status" value="1"/>
</dbReference>
<dbReference type="EMBL" id="CP002483">
    <property type="protein sequence ID" value="ADW71427.1"/>
    <property type="molecule type" value="Genomic_DNA"/>
</dbReference>
<dbReference type="HOGENOM" id="CLU_069356_25_6_0"/>
<dbReference type="PANTHER" id="PTHR30055">
    <property type="entry name" value="HTH-TYPE TRANSCRIPTIONAL REGULATOR RUTR"/>
    <property type="match status" value="1"/>
</dbReference>
<sequence length="213" mass="23697">MIRKVSKPRRAAKEVAAKPGPAMVEHRGNRHGRSEGARTAILEAADNLLVERGFAGVTIEGIAAAAGVAKQTIYRWWTSKTDVLMDAFLEDMIQASVPSDSGDLKSDLKHHLVGLAKMLAESDTGAVFRALLAEAQHDSELATRLRTQFIEPQRLRDLFPFEQARKRGELYPEFDTDAALEQLLSPIYYRVLVSGQPVSQSYVESLIRRLVLR</sequence>
<gene>
    <name evidence="7" type="ordered locus">AciX9_4481</name>
</gene>
<keyword evidence="3" id="KW-0804">Transcription</keyword>
<dbReference type="GO" id="GO:0000976">
    <property type="term" value="F:transcription cis-regulatory region binding"/>
    <property type="evidence" value="ECO:0007669"/>
    <property type="project" value="TreeGrafter"/>
</dbReference>
<keyword evidence="1" id="KW-0805">Transcription regulation</keyword>
<feature type="compositionally biased region" description="Basic residues" evidence="5">
    <location>
        <begin position="1"/>
        <end position="10"/>
    </location>
</feature>
<dbReference type="PANTHER" id="PTHR30055:SF148">
    <property type="entry name" value="TETR-FAMILY TRANSCRIPTIONAL REGULATOR"/>
    <property type="match status" value="1"/>
</dbReference>
<evidence type="ECO:0000259" key="6">
    <source>
        <dbReference type="PROSITE" id="PS50977"/>
    </source>
</evidence>
<dbReference type="InterPro" id="IPR011075">
    <property type="entry name" value="TetR_C"/>
</dbReference>
<dbReference type="AlphaFoldDB" id="E8X7J3"/>
<dbReference type="PRINTS" id="PR00455">
    <property type="entry name" value="HTHTETR"/>
</dbReference>
<evidence type="ECO:0000256" key="1">
    <source>
        <dbReference type="ARBA" id="ARBA00023015"/>
    </source>
</evidence>
<evidence type="ECO:0000256" key="4">
    <source>
        <dbReference type="PROSITE-ProRule" id="PRU00335"/>
    </source>
</evidence>
<accession>E8X7J3</accession>
<geneLocation type="plasmid" evidence="7 8">
    <name>pACIX903</name>
</geneLocation>
<protein>
    <submittedName>
        <fullName evidence="7">Regulatory protein TetR</fullName>
    </submittedName>
</protein>
<dbReference type="SUPFAM" id="SSF46689">
    <property type="entry name" value="Homeodomain-like"/>
    <property type="match status" value="1"/>
</dbReference>
<keyword evidence="2 4" id="KW-0238">DNA-binding</keyword>
<dbReference type="Gene3D" id="1.10.10.60">
    <property type="entry name" value="Homeodomain-like"/>
    <property type="match status" value="1"/>
</dbReference>
<dbReference type="GO" id="GO:0003700">
    <property type="term" value="F:DNA-binding transcription factor activity"/>
    <property type="evidence" value="ECO:0007669"/>
    <property type="project" value="TreeGrafter"/>
</dbReference>
<keyword evidence="8" id="KW-1185">Reference proteome</keyword>
<dbReference type="SUPFAM" id="SSF48498">
    <property type="entry name" value="Tetracyclin repressor-like, C-terminal domain"/>
    <property type="match status" value="1"/>
</dbReference>
<dbReference type="Pfam" id="PF16859">
    <property type="entry name" value="TetR_C_11"/>
    <property type="match status" value="1"/>
</dbReference>
<dbReference type="InterPro" id="IPR009057">
    <property type="entry name" value="Homeodomain-like_sf"/>
</dbReference>
<evidence type="ECO:0000256" key="5">
    <source>
        <dbReference type="SAM" id="MobiDB-lite"/>
    </source>
</evidence>
<name>E8X7J3_GRATM</name>
<evidence type="ECO:0000313" key="7">
    <source>
        <dbReference type="EMBL" id="ADW71427.1"/>
    </source>
</evidence>
<dbReference type="InterPro" id="IPR036271">
    <property type="entry name" value="Tet_transcr_reg_TetR-rel_C_sf"/>
</dbReference>
<feature type="compositionally biased region" description="Basic and acidic residues" evidence="5">
    <location>
        <begin position="24"/>
        <end position="34"/>
    </location>
</feature>
<feature type="region of interest" description="Disordered" evidence="5">
    <location>
        <begin position="1"/>
        <end position="34"/>
    </location>
</feature>
<proteinExistence type="predicted"/>
<dbReference type="Gene3D" id="1.10.357.10">
    <property type="entry name" value="Tetracycline Repressor, domain 2"/>
    <property type="match status" value="1"/>
</dbReference>
<feature type="domain" description="HTH tetR-type" evidence="6">
    <location>
        <begin position="35"/>
        <end position="95"/>
    </location>
</feature>
<keyword evidence="7" id="KW-0614">Plasmid</keyword>
<feature type="DNA-binding region" description="H-T-H motif" evidence="4">
    <location>
        <begin position="58"/>
        <end position="77"/>
    </location>
</feature>
<reference evidence="8" key="1">
    <citation type="submission" date="2011-01" db="EMBL/GenBank/DDBJ databases">
        <title>Complete sequence of plasmid3 of Acidobacterium sp. MP5ACTX9.</title>
        <authorList>
            <consortium name="US DOE Joint Genome Institute"/>
            <person name="Lucas S."/>
            <person name="Copeland A."/>
            <person name="Lapidus A."/>
            <person name="Cheng J.-F."/>
            <person name="Goodwin L."/>
            <person name="Pitluck S."/>
            <person name="Teshima H."/>
            <person name="Detter J.C."/>
            <person name="Han C."/>
            <person name="Tapia R."/>
            <person name="Land M."/>
            <person name="Hauser L."/>
            <person name="Kyrpides N."/>
            <person name="Ivanova N."/>
            <person name="Ovchinnikova G."/>
            <person name="Pagani I."/>
            <person name="Rawat S.R."/>
            <person name="Mannisto M."/>
            <person name="Haggblom M.M."/>
            <person name="Woyke T."/>
        </authorList>
    </citation>
    <scope>NUCLEOTIDE SEQUENCE [LARGE SCALE GENOMIC DNA]</scope>
    <source>
        <strain evidence="8">MP5ACTX9</strain>
        <plasmid evidence="8">Plasmid pACIX903</plasmid>
    </source>
</reference>
<dbReference type="KEGG" id="acm:AciX9_4481"/>
<evidence type="ECO:0000256" key="3">
    <source>
        <dbReference type="ARBA" id="ARBA00023163"/>
    </source>
</evidence>
<organism evidence="8">
    <name type="scientific">Granulicella tundricola (strain ATCC BAA-1859 / DSM 23138 / MP5ACTX9)</name>
    <dbReference type="NCBI Taxonomy" id="1198114"/>
    <lineage>
        <taxon>Bacteria</taxon>
        <taxon>Pseudomonadati</taxon>
        <taxon>Acidobacteriota</taxon>
        <taxon>Terriglobia</taxon>
        <taxon>Terriglobales</taxon>
        <taxon>Acidobacteriaceae</taxon>
        <taxon>Granulicella</taxon>
    </lineage>
</organism>